<dbReference type="Proteomes" id="UP000199147">
    <property type="component" value="Unassembled WGS sequence"/>
</dbReference>
<sequence length="278" mass="29674">MSPQDRSGILPGAGAEADADTDGRAFEMMANGTDRSFRAENGDAALELVSAAVTSLVEDIFASLSTVAVTTRALWDRVEDSGARPTSTDLAALRDPVIAELHRQAHLVNGVGFVVADSALADVPRYLEWWQPNPKTGGEAQRLELDLNPGSEYFYDYSTMEWYSVPRDRGTRWVYGPYLDYTGVDLYVCTFAVPVTSGRGEFIGVAGADVPVARLDAALLPTFAAHRTPVALTNSEGRVIVANDAEHVAGSKLEDPSSPTALPVSATPWALVSLSGTL</sequence>
<keyword evidence="3" id="KW-1185">Reference proteome</keyword>
<dbReference type="Gene3D" id="3.30.450.20">
    <property type="entry name" value="PAS domain"/>
    <property type="match status" value="1"/>
</dbReference>
<dbReference type="EMBL" id="CWKH01000001">
    <property type="protein sequence ID" value="CRZ15971.1"/>
    <property type="molecule type" value="Genomic_DNA"/>
</dbReference>
<organism evidence="2 3">
    <name type="scientific">Mycolicibacterium neworleansense</name>
    <dbReference type="NCBI Taxonomy" id="146018"/>
    <lineage>
        <taxon>Bacteria</taxon>
        <taxon>Bacillati</taxon>
        <taxon>Actinomycetota</taxon>
        <taxon>Actinomycetes</taxon>
        <taxon>Mycobacteriales</taxon>
        <taxon>Mycobacteriaceae</taxon>
        <taxon>Mycolicibacterium</taxon>
    </lineage>
</organism>
<dbReference type="STRING" id="146018.BN2156_02835"/>
<dbReference type="OrthoDB" id="8687362at2"/>
<evidence type="ECO:0000313" key="2">
    <source>
        <dbReference type="EMBL" id="CRZ15971.1"/>
    </source>
</evidence>
<dbReference type="CDD" id="cd12913">
    <property type="entry name" value="PDC1_MCP_like"/>
    <property type="match status" value="1"/>
</dbReference>
<proteinExistence type="predicted"/>
<accession>A0A0H5RQ76</accession>
<feature type="region of interest" description="Disordered" evidence="1">
    <location>
        <begin position="1"/>
        <end position="21"/>
    </location>
</feature>
<dbReference type="RefSeq" id="WP_090514781.1">
    <property type="nucleotide sequence ID" value="NZ_CWKH01000001.1"/>
</dbReference>
<protein>
    <recommendedName>
        <fullName evidence="4">Cache domain-containing protein</fullName>
    </recommendedName>
</protein>
<evidence type="ECO:0008006" key="4">
    <source>
        <dbReference type="Google" id="ProtNLM"/>
    </source>
</evidence>
<evidence type="ECO:0000256" key="1">
    <source>
        <dbReference type="SAM" id="MobiDB-lite"/>
    </source>
</evidence>
<name>A0A0H5RQ76_9MYCO</name>
<dbReference type="Pfam" id="PF22673">
    <property type="entry name" value="MCP-like_PDC_1"/>
    <property type="match status" value="1"/>
</dbReference>
<reference evidence="3" key="1">
    <citation type="submission" date="2015-07" db="EMBL/GenBank/DDBJ databases">
        <authorList>
            <person name="Urmite Genomes"/>
        </authorList>
    </citation>
    <scope>NUCLEOTIDE SEQUENCE [LARGE SCALE GENOMIC DNA]</scope>
    <source>
        <strain evidence="3">type strain: ATCC 49404</strain>
    </source>
</reference>
<dbReference type="AlphaFoldDB" id="A0A0H5RQ76"/>
<evidence type="ECO:0000313" key="3">
    <source>
        <dbReference type="Proteomes" id="UP000199147"/>
    </source>
</evidence>
<gene>
    <name evidence="2" type="ORF">BN2156_02835</name>
</gene>